<dbReference type="EMBL" id="QSES01000030">
    <property type="protein sequence ID" value="RGZ89339.1"/>
    <property type="molecule type" value="Genomic_DNA"/>
</dbReference>
<organism evidence="2 3">
    <name type="scientific">Agathobacter rectalis</name>
    <dbReference type="NCBI Taxonomy" id="39491"/>
    <lineage>
        <taxon>Bacteria</taxon>
        <taxon>Bacillati</taxon>
        <taxon>Bacillota</taxon>
        <taxon>Clostridia</taxon>
        <taxon>Lachnospirales</taxon>
        <taxon>Lachnospiraceae</taxon>
        <taxon>Agathobacter</taxon>
    </lineage>
</organism>
<evidence type="ECO:0000259" key="1">
    <source>
        <dbReference type="Pfam" id="PF04230"/>
    </source>
</evidence>
<dbReference type="Proteomes" id="UP000283721">
    <property type="component" value="Unassembled WGS sequence"/>
</dbReference>
<dbReference type="AlphaFoldDB" id="A0A413Q477"/>
<gene>
    <name evidence="2" type="ORF">DW967_13585</name>
</gene>
<dbReference type="Pfam" id="PF04230">
    <property type="entry name" value="PS_pyruv_trans"/>
    <property type="match status" value="1"/>
</dbReference>
<sequence>MDLKILINVIIIIYLFKEYEILRKLKNSSKVQLIKMKLNPIKIGSTNSRQRIILMGTPEYNNLGDLAIGYSIKKFIQNNFQNTDYIEIPEKYIRNNILPHRICKDDILLLMGGGNFGDVYMDQQYIRKLVISKYKQNRIIIFPQTIYFTKTNNGFDELKETKHLLANCDNVVMFARERFSFEVMKREFSSTNIFLSPDIVLFNKMGTFRNREGILYCIRNDTESVLSVDDREHLLRLLYRVDKYIDIWDTCLPYNIYLQERDQVVEEAMSYVGRHKIIITDRLHGIIFAAVTGTPCVAIENYNYKISGIYEWVKGLGYIYLEKNLDNIPLVAQQLLDKYPNGDYERISEVLFDKLKEEIKGEF</sequence>
<reference evidence="2 3" key="1">
    <citation type="submission" date="2018-08" db="EMBL/GenBank/DDBJ databases">
        <title>A genome reference for cultivated species of the human gut microbiota.</title>
        <authorList>
            <person name="Zou Y."/>
            <person name="Xue W."/>
            <person name="Luo G."/>
        </authorList>
    </citation>
    <scope>NUCLEOTIDE SEQUENCE [LARGE SCALE GENOMIC DNA]</scope>
    <source>
        <strain evidence="2 3">AM47-6BH</strain>
    </source>
</reference>
<evidence type="ECO:0000313" key="2">
    <source>
        <dbReference type="EMBL" id="RGZ89339.1"/>
    </source>
</evidence>
<dbReference type="PANTHER" id="PTHR36836:SF1">
    <property type="entry name" value="COLANIC ACID BIOSYNTHESIS PROTEIN WCAK"/>
    <property type="match status" value="1"/>
</dbReference>
<feature type="domain" description="Polysaccharide pyruvyl transferase" evidence="1">
    <location>
        <begin position="62"/>
        <end position="301"/>
    </location>
</feature>
<comment type="caution">
    <text evidence="2">The sequence shown here is derived from an EMBL/GenBank/DDBJ whole genome shotgun (WGS) entry which is preliminary data.</text>
</comment>
<evidence type="ECO:0000313" key="3">
    <source>
        <dbReference type="Proteomes" id="UP000283721"/>
    </source>
</evidence>
<proteinExistence type="predicted"/>
<dbReference type="PANTHER" id="PTHR36836">
    <property type="entry name" value="COLANIC ACID BIOSYNTHESIS PROTEIN WCAK"/>
    <property type="match status" value="1"/>
</dbReference>
<dbReference type="InterPro" id="IPR007345">
    <property type="entry name" value="Polysacch_pyruvyl_Trfase"/>
</dbReference>
<name>A0A413Q477_9FIRM</name>
<protein>
    <recommendedName>
        <fullName evidence="1">Polysaccharide pyruvyl transferase domain-containing protein</fullName>
    </recommendedName>
</protein>
<accession>A0A413Q477</accession>